<evidence type="ECO:0000256" key="3">
    <source>
        <dbReference type="ARBA" id="ARBA00022475"/>
    </source>
</evidence>
<dbReference type="Proteomes" id="UP000051217">
    <property type="component" value="Unassembled WGS sequence"/>
</dbReference>
<keyword evidence="3 9" id="KW-1003">Cell membrane</keyword>
<comment type="function">
    <text evidence="9">Channel that opens in response to stretch forces in the membrane lipid bilayer. May participate in the regulation of osmotic pressure changes within the cell.</text>
</comment>
<name>A0ABR5PIJ9_9LACO</name>
<keyword evidence="8 9" id="KW-0407">Ion channel</keyword>
<dbReference type="PRINTS" id="PR01264">
    <property type="entry name" value="MECHCHANNEL"/>
</dbReference>
<accession>A0ABR5PIJ9</accession>
<keyword evidence="12" id="KW-1185">Reference proteome</keyword>
<dbReference type="Gene3D" id="1.10.1200.120">
    <property type="entry name" value="Large-conductance mechanosensitive channel, MscL, domain 1"/>
    <property type="match status" value="1"/>
</dbReference>
<evidence type="ECO:0000256" key="5">
    <source>
        <dbReference type="ARBA" id="ARBA00022989"/>
    </source>
</evidence>
<dbReference type="SUPFAM" id="SSF81330">
    <property type="entry name" value="Gated mechanosensitive channel"/>
    <property type="match status" value="1"/>
</dbReference>
<evidence type="ECO:0000256" key="4">
    <source>
        <dbReference type="ARBA" id="ARBA00022692"/>
    </source>
</evidence>
<comment type="subunit">
    <text evidence="9">Homopentamer.</text>
</comment>
<keyword evidence="7 9" id="KW-0472">Membrane</keyword>
<feature type="transmembrane region" description="Helical" evidence="9">
    <location>
        <begin position="66"/>
        <end position="87"/>
    </location>
</feature>
<dbReference type="PANTHER" id="PTHR30266">
    <property type="entry name" value="MECHANOSENSITIVE CHANNEL MSCL"/>
    <property type="match status" value="1"/>
</dbReference>
<dbReference type="InterPro" id="IPR036019">
    <property type="entry name" value="MscL_channel"/>
</dbReference>
<dbReference type="InterPro" id="IPR001185">
    <property type="entry name" value="MS_channel"/>
</dbReference>
<evidence type="ECO:0000256" key="7">
    <source>
        <dbReference type="ARBA" id="ARBA00023136"/>
    </source>
</evidence>
<evidence type="ECO:0000256" key="2">
    <source>
        <dbReference type="ARBA" id="ARBA00022448"/>
    </source>
</evidence>
<evidence type="ECO:0000256" key="8">
    <source>
        <dbReference type="ARBA" id="ARBA00023303"/>
    </source>
</evidence>
<organism evidence="11 12">
    <name type="scientific">Ligilactobacillus acidipiscis DSM 15836</name>
    <dbReference type="NCBI Taxonomy" id="1423716"/>
    <lineage>
        <taxon>Bacteria</taxon>
        <taxon>Bacillati</taxon>
        <taxon>Bacillota</taxon>
        <taxon>Bacilli</taxon>
        <taxon>Lactobacillales</taxon>
        <taxon>Lactobacillaceae</taxon>
        <taxon>Ligilactobacillus</taxon>
    </lineage>
</organism>
<dbReference type="RefSeq" id="WP_056972240.1">
    <property type="nucleotide sequence ID" value="NZ_AZFI01000123.1"/>
</dbReference>
<feature type="compositionally biased region" description="Basic and acidic residues" evidence="10">
    <location>
        <begin position="127"/>
        <end position="147"/>
    </location>
</feature>
<evidence type="ECO:0000256" key="10">
    <source>
        <dbReference type="SAM" id="MobiDB-lite"/>
    </source>
</evidence>
<reference evidence="11 12" key="1">
    <citation type="journal article" date="2015" name="Genome Announc.">
        <title>Expanding the biotechnology potential of lactobacilli through comparative genomics of 213 strains and associated genera.</title>
        <authorList>
            <person name="Sun Z."/>
            <person name="Harris H.M."/>
            <person name="McCann A."/>
            <person name="Guo C."/>
            <person name="Argimon S."/>
            <person name="Zhang W."/>
            <person name="Yang X."/>
            <person name="Jeffery I.B."/>
            <person name="Cooney J.C."/>
            <person name="Kagawa T.F."/>
            <person name="Liu W."/>
            <person name="Song Y."/>
            <person name="Salvetti E."/>
            <person name="Wrobel A."/>
            <person name="Rasinkangas P."/>
            <person name="Parkhill J."/>
            <person name="Rea M.C."/>
            <person name="O'Sullivan O."/>
            <person name="Ritari J."/>
            <person name="Douillard F.P."/>
            <person name="Paul Ross R."/>
            <person name="Yang R."/>
            <person name="Briner A.E."/>
            <person name="Felis G.E."/>
            <person name="de Vos W.M."/>
            <person name="Barrangou R."/>
            <person name="Klaenhammer T.R."/>
            <person name="Caufield P.W."/>
            <person name="Cui Y."/>
            <person name="Zhang H."/>
            <person name="O'Toole P.W."/>
        </authorList>
    </citation>
    <scope>NUCLEOTIDE SEQUENCE [LARGE SCALE GENOMIC DNA]</scope>
    <source>
        <strain evidence="11 12">DSM 15836</strain>
    </source>
</reference>
<dbReference type="HAMAP" id="MF_00115">
    <property type="entry name" value="MscL"/>
    <property type="match status" value="1"/>
</dbReference>
<feature type="transmembrane region" description="Helical" evidence="9">
    <location>
        <begin position="12"/>
        <end position="35"/>
    </location>
</feature>
<dbReference type="InterPro" id="IPR037673">
    <property type="entry name" value="MSC/AndL"/>
</dbReference>
<keyword evidence="5 9" id="KW-1133">Transmembrane helix</keyword>
<evidence type="ECO:0000256" key="6">
    <source>
        <dbReference type="ARBA" id="ARBA00023065"/>
    </source>
</evidence>
<keyword evidence="2 9" id="KW-0813">Transport</keyword>
<dbReference type="PANTHER" id="PTHR30266:SF2">
    <property type="entry name" value="LARGE-CONDUCTANCE MECHANOSENSITIVE CHANNEL"/>
    <property type="match status" value="1"/>
</dbReference>
<comment type="caution">
    <text evidence="11">The sequence shown here is derived from an EMBL/GenBank/DDBJ whole genome shotgun (WGS) entry which is preliminary data.</text>
</comment>
<comment type="subcellular location">
    <subcellularLocation>
        <location evidence="9">Cell membrane</location>
        <topology evidence="9">Multi-pass membrane protein</topology>
    </subcellularLocation>
    <subcellularLocation>
        <location evidence="1">Membrane</location>
        <topology evidence="1">Multi-pass membrane protein</topology>
    </subcellularLocation>
</comment>
<evidence type="ECO:0000313" key="11">
    <source>
        <dbReference type="EMBL" id="KRM25607.1"/>
    </source>
</evidence>
<dbReference type="NCBIfam" id="TIGR00220">
    <property type="entry name" value="mscL"/>
    <property type="match status" value="1"/>
</dbReference>
<gene>
    <name evidence="9" type="primary">mscL</name>
    <name evidence="11" type="ORF">FC65_GL000291</name>
</gene>
<sequence length="147" mass="16059">MLKEFKEFIAQGNVLDLAVGVIIGSAFTAIVNSLVENLINPLIGLFIGGIDFSDWVLKVGDATFKFGTFINSIISFIIIAFIVFLIVKSVNKIMPKKEEEEEVDPQVQLLTDIRDALAPEKAALSDVDPKDVETRVTGDSSAKDQSK</sequence>
<keyword evidence="6 9" id="KW-0406">Ion transport</keyword>
<evidence type="ECO:0000256" key="9">
    <source>
        <dbReference type="HAMAP-Rule" id="MF_00115"/>
    </source>
</evidence>
<keyword evidence="4 9" id="KW-0812">Transmembrane</keyword>
<evidence type="ECO:0000256" key="1">
    <source>
        <dbReference type="ARBA" id="ARBA00004141"/>
    </source>
</evidence>
<proteinExistence type="inferred from homology"/>
<dbReference type="NCBIfam" id="NF001842">
    <property type="entry name" value="PRK00567.1-3"/>
    <property type="match status" value="1"/>
</dbReference>
<dbReference type="EMBL" id="AZFI01000123">
    <property type="protein sequence ID" value="KRM25607.1"/>
    <property type="molecule type" value="Genomic_DNA"/>
</dbReference>
<dbReference type="Pfam" id="PF01741">
    <property type="entry name" value="MscL"/>
    <property type="match status" value="1"/>
</dbReference>
<evidence type="ECO:0000313" key="12">
    <source>
        <dbReference type="Proteomes" id="UP000051217"/>
    </source>
</evidence>
<protein>
    <recommendedName>
        <fullName evidence="9">Large-conductance mechanosensitive channel</fullName>
    </recommendedName>
</protein>
<comment type="similarity">
    <text evidence="9">Belongs to the MscL family.</text>
</comment>
<feature type="region of interest" description="Disordered" evidence="10">
    <location>
        <begin position="125"/>
        <end position="147"/>
    </location>
</feature>